<proteinExistence type="predicted"/>
<organism evidence="1 2">
    <name type="scientific">Breoghania corrubedonensis</name>
    <dbReference type="NCBI Taxonomy" id="665038"/>
    <lineage>
        <taxon>Bacteria</taxon>
        <taxon>Pseudomonadati</taxon>
        <taxon>Pseudomonadota</taxon>
        <taxon>Alphaproteobacteria</taxon>
        <taxon>Hyphomicrobiales</taxon>
        <taxon>Stappiaceae</taxon>
        <taxon>Breoghania</taxon>
    </lineage>
</organism>
<protein>
    <recommendedName>
        <fullName evidence="3">DUF2332 domain-containing protein</fullName>
    </recommendedName>
</protein>
<dbReference type="PIRSF" id="PIRSF012608">
    <property type="entry name" value="UCP012608"/>
    <property type="match status" value="1"/>
</dbReference>
<keyword evidence="2" id="KW-1185">Reference proteome</keyword>
<dbReference type="EMBL" id="QAYG01000012">
    <property type="protein sequence ID" value="PTW55764.1"/>
    <property type="molecule type" value="Genomic_DNA"/>
</dbReference>
<evidence type="ECO:0008006" key="3">
    <source>
        <dbReference type="Google" id="ProtNLM"/>
    </source>
</evidence>
<dbReference type="Proteomes" id="UP000244081">
    <property type="component" value="Unassembled WGS sequence"/>
</dbReference>
<evidence type="ECO:0000313" key="2">
    <source>
        <dbReference type="Proteomes" id="UP000244081"/>
    </source>
</evidence>
<reference evidence="1 2" key="1">
    <citation type="submission" date="2018-04" db="EMBL/GenBank/DDBJ databases">
        <title>Genomic Encyclopedia of Archaeal and Bacterial Type Strains, Phase II (KMG-II): from individual species to whole genera.</title>
        <authorList>
            <person name="Goeker M."/>
        </authorList>
    </citation>
    <scope>NUCLEOTIDE SEQUENCE [LARGE SCALE GENOMIC DNA]</scope>
    <source>
        <strain evidence="1 2">DSM 23382</strain>
    </source>
</reference>
<dbReference type="AlphaFoldDB" id="A0A2T5UW82"/>
<comment type="caution">
    <text evidence="1">The sequence shown here is derived from an EMBL/GenBank/DDBJ whole genome shotgun (WGS) entry which is preliminary data.</text>
</comment>
<evidence type="ECO:0000313" key="1">
    <source>
        <dbReference type="EMBL" id="PTW55764.1"/>
    </source>
</evidence>
<dbReference type="InterPro" id="IPR011200">
    <property type="entry name" value="UCP012608"/>
</dbReference>
<name>A0A2T5UW82_9HYPH</name>
<gene>
    <name evidence="1" type="ORF">C8N35_11289</name>
</gene>
<sequence length="320" mass="34822">MLARGSLPEGALKTLIAEWPGDPSTRGDVLPLRLAGALHRLVIDGKVPDLAACYPPQATEFDAVCLAPALKVAISAHESFLCDYLKLPPQTNEVRRSSMVMAGLLEISNAVGKPLSLLEIGSSAGFNLYPDLYRHEMGGLVAGDPASPLVLAPEWHGSQPRATTVTIAERRGCDRNPLDPTRAEDVVRLKSYTWPDQLDRMTRLETALALVGNAALHIAQADALDWLSDELARPAPQRCRVVYHSIVLQYLVPADRERFAEIMVAAGARANEDSPLAWLSIEADGRSPGCAVTLTAWPDGTRRTLARADFHGRWIRWGEA</sequence>
<accession>A0A2T5UW82</accession>
<dbReference type="Pfam" id="PF10094">
    <property type="entry name" value="DUF2332"/>
    <property type="match status" value="1"/>
</dbReference>